<dbReference type="PANTHER" id="PTHR32063:SF19">
    <property type="entry name" value="CATION EFFLUX SYSTEM PROTEIN CUSA"/>
    <property type="match status" value="1"/>
</dbReference>
<dbReference type="PANTHER" id="PTHR32063">
    <property type="match status" value="1"/>
</dbReference>
<reference evidence="2" key="1">
    <citation type="journal article" date="2014" name="Front. Microbiol.">
        <title>High frequency of phylogenetically diverse reductive dehalogenase-homologous genes in deep subseafloor sedimentary metagenomes.</title>
        <authorList>
            <person name="Kawai M."/>
            <person name="Futagami T."/>
            <person name="Toyoda A."/>
            <person name="Takaki Y."/>
            <person name="Nishi S."/>
            <person name="Hori S."/>
            <person name="Arai W."/>
            <person name="Tsubouchi T."/>
            <person name="Morono Y."/>
            <person name="Uchiyama I."/>
            <person name="Ito T."/>
            <person name="Fujiyama A."/>
            <person name="Inagaki F."/>
            <person name="Takami H."/>
        </authorList>
    </citation>
    <scope>NUCLEOTIDE SEQUENCE</scope>
    <source>
        <strain evidence="2">Expedition CK06-06</strain>
    </source>
</reference>
<dbReference type="Gene3D" id="1.20.1640.10">
    <property type="entry name" value="Multidrug efflux transporter AcrB transmembrane domain"/>
    <property type="match status" value="1"/>
</dbReference>
<dbReference type="Pfam" id="PF00873">
    <property type="entry name" value="ACR_tran"/>
    <property type="match status" value="1"/>
</dbReference>
<comment type="caution">
    <text evidence="2">The sequence shown here is derived from an EMBL/GenBank/DDBJ whole genome shotgun (WGS) entry which is preliminary data.</text>
</comment>
<dbReference type="EMBL" id="BARS01019667">
    <property type="protein sequence ID" value="GAF93438.1"/>
    <property type="molecule type" value="Genomic_DNA"/>
</dbReference>
<keyword evidence="1" id="KW-1133">Transmembrane helix</keyword>
<keyword evidence="1" id="KW-0812">Transmembrane</keyword>
<protein>
    <submittedName>
        <fullName evidence="2">Uncharacterized protein</fullName>
    </submittedName>
</protein>
<keyword evidence="1" id="KW-0472">Membrane</keyword>
<dbReference type="AlphaFoldDB" id="X0TIR3"/>
<feature type="transmembrane region" description="Helical" evidence="1">
    <location>
        <begin position="6"/>
        <end position="26"/>
    </location>
</feature>
<feature type="transmembrane region" description="Helical" evidence="1">
    <location>
        <begin position="38"/>
        <end position="58"/>
    </location>
</feature>
<dbReference type="InterPro" id="IPR001036">
    <property type="entry name" value="Acrflvin-R"/>
</dbReference>
<accession>X0TIR3</accession>
<proteinExistence type="predicted"/>
<gene>
    <name evidence="2" type="ORF">S01H1_31831</name>
</gene>
<sequence>MLLNLIFVAILIGGLLWFFRIFQKFYPKILTWCLEHKAAFLSIPTAIVIAGCFIWAGLGKEFMPPLDEGSFLYMPTTMPHASIGEALDVLQKQDAAFGSIPEVESV</sequence>
<evidence type="ECO:0000256" key="1">
    <source>
        <dbReference type="SAM" id="Phobius"/>
    </source>
</evidence>
<dbReference type="Gene3D" id="3.30.70.1430">
    <property type="entry name" value="Multidrug efflux transporter AcrB pore domain"/>
    <property type="match status" value="1"/>
</dbReference>
<dbReference type="GO" id="GO:0005886">
    <property type="term" value="C:plasma membrane"/>
    <property type="evidence" value="ECO:0007669"/>
    <property type="project" value="TreeGrafter"/>
</dbReference>
<name>X0TIR3_9ZZZZ</name>
<dbReference type="GO" id="GO:0042910">
    <property type="term" value="F:xenobiotic transmembrane transporter activity"/>
    <property type="evidence" value="ECO:0007669"/>
    <property type="project" value="TreeGrafter"/>
</dbReference>
<organism evidence="2">
    <name type="scientific">marine sediment metagenome</name>
    <dbReference type="NCBI Taxonomy" id="412755"/>
    <lineage>
        <taxon>unclassified sequences</taxon>
        <taxon>metagenomes</taxon>
        <taxon>ecological metagenomes</taxon>
    </lineage>
</organism>
<evidence type="ECO:0000313" key="2">
    <source>
        <dbReference type="EMBL" id="GAF93438.1"/>
    </source>
</evidence>
<feature type="non-terminal residue" evidence="2">
    <location>
        <position position="106"/>
    </location>
</feature>